<proteinExistence type="predicted"/>
<protein>
    <submittedName>
        <fullName evidence="2">Uncharacterized protein</fullName>
    </submittedName>
</protein>
<keyword evidence="1" id="KW-0472">Membrane</keyword>
<feature type="transmembrane region" description="Helical" evidence="1">
    <location>
        <begin position="7"/>
        <end position="26"/>
    </location>
</feature>
<feature type="transmembrane region" description="Helical" evidence="1">
    <location>
        <begin position="38"/>
        <end position="56"/>
    </location>
</feature>
<comment type="caution">
    <text evidence="2">The sequence shown here is derived from an EMBL/GenBank/DDBJ whole genome shotgun (WGS) entry which is preliminary data.</text>
</comment>
<keyword evidence="1" id="KW-1133">Transmembrane helix</keyword>
<sequence>MNIYTADIIILLLLISIFNNPLLNIFQAFGWQFLASEIFIGIILIVLLFLIHKYVLRKYIFKK</sequence>
<evidence type="ECO:0000256" key="1">
    <source>
        <dbReference type="SAM" id="Phobius"/>
    </source>
</evidence>
<reference evidence="2" key="1">
    <citation type="submission" date="2018-01" db="EMBL/GenBank/DDBJ databases">
        <title>Genome sequnecing of Lactobacillus formosensis KACC 18721.</title>
        <authorList>
            <person name="Kim S.-J."/>
            <person name="Heo J."/>
        </authorList>
    </citation>
    <scope>NUCLEOTIDE SEQUENCE</scope>
    <source>
        <strain evidence="2">KACC 18721</strain>
    </source>
</reference>
<gene>
    <name evidence="2" type="ORF">C2R26_10675</name>
</gene>
<dbReference type="AlphaFoldDB" id="A0A2P4R499"/>
<organism evidence="2">
    <name type="scientific">Companilactobacillus formosensis</name>
    <dbReference type="NCBI Taxonomy" id="1617889"/>
    <lineage>
        <taxon>Bacteria</taxon>
        <taxon>Bacillati</taxon>
        <taxon>Bacillota</taxon>
        <taxon>Bacilli</taxon>
        <taxon>Lactobacillales</taxon>
        <taxon>Lactobacillaceae</taxon>
        <taxon>Companilactobacillus</taxon>
    </lineage>
</organism>
<keyword evidence="1" id="KW-0812">Transmembrane</keyword>
<dbReference type="EMBL" id="PPWZ01000090">
    <property type="protein sequence ID" value="POH36051.1"/>
    <property type="molecule type" value="Genomic_DNA"/>
</dbReference>
<accession>A0A2P4R499</accession>
<evidence type="ECO:0000313" key="2">
    <source>
        <dbReference type="EMBL" id="POH36051.1"/>
    </source>
</evidence>
<name>A0A2P4R499_9LACO</name>